<evidence type="ECO:0000256" key="3">
    <source>
        <dbReference type="SAM" id="Phobius"/>
    </source>
</evidence>
<reference evidence="5" key="1">
    <citation type="submission" date="2020-10" db="EMBL/GenBank/DDBJ databases">
        <authorList>
            <person name="Han B."/>
            <person name="Lu T."/>
            <person name="Zhao Q."/>
            <person name="Huang X."/>
            <person name="Zhao Y."/>
        </authorList>
    </citation>
    <scope>NUCLEOTIDE SEQUENCE</scope>
</reference>
<feature type="transmembrane region" description="Helical" evidence="3">
    <location>
        <begin position="600"/>
        <end position="623"/>
    </location>
</feature>
<dbReference type="InterPro" id="IPR019825">
    <property type="entry name" value="Lectin_legB_Mn/Ca_BS"/>
</dbReference>
<comment type="caution">
    <text evidence="5">The sequence shown here is derived from an EMBL/GenBank/DDBJ whole genome shotgun (WGS) entry which is preliminary data.</text>
</comment>
<keyword evidence="3" id="KW-0812">Transmembrane</keyword>
<keyword evidence="3" id="KW-1133">Transmembrane helix</keyword>
<evidence type="ECO:0000256" key="1">
    <source>
        <dbReference type="ARBA" id="ARBA00007606"/>
    </source>
</evidence>
<evidence type="ECO:0000313" key="6">
    <source>
        <dbReference type="Proteomes" id="UP000604825"/>
    </source>
</evidence>
<dbReference type="Gene3D" id="2.60.120.200">
    <property type="match status" value="1"/>
</dbReference>
<evidence type="ECO:0000259" key="4">
    <source>
        <dbReference type="Pfam" id="PF00139"/>
    </source>
</evidence>
<dbReference type="PROSITE" id="PS00307">
    <property type="entry name" value="LECTIN_LEGUME_BETA"/>
    <property type="match status" value="1"/>
</dbReference>
<comment type="similarity">
    <text evidence="1">Belongs to the leguminous lectin family.</text>
</comment>
<dbReference type="Pfam" id="PF05056">
    <property type="entry name" value="DUF674"/>
    <property type="match status" value="1"/>
</dbReference>
<gene>
    <name evidence="5" type="ORF">NCGR_LOCUS66947</name>
</gene>
<dbReference type="PANTHER" id="PTHR32401:SF53">
    <property type="entry name" value="LEGUME LECTIN DOMAIN-CONTAINING PROTEIN"/>
    <property type="match status" value="1"/>
</dbReference>
<dbReference type="Pfam" id="PF00139">
    <property type="entry name" value="Lectin_legB"/>
    <property type="match status" value="1"/>
</dbReference>
<proteinExistence type="inferred from homology"/>
<evidence type="ECO:0000256" key="2">
    <source>
        <dbReference type="ARBA" id="ARBA00022734"/>
    </source>
</evidence>
<sequence>MDCRAAGLVAALSCEAARDATTFDMPASGDVLSAKDEANVAANIKVLVFGSMVVGAAGGALAAAATFAKVPVSGVDGVTRSTRRRSPPWPRPSTLAIAATISAATAESRTGTSRPGILHVAGLRWAGCRLPRLVWFWRFVGSRLDLKRTVQMHDCRDKSICPTAEGLIPPRRRQHQRPAAGINSRGKRTAMEDFLHLHVGTICPSCSNSMNVAMRHVKADGLVAGTATYTVKDDLSITPASSVSSIALLAQSGVKDLSTLQERIVKIGKEEVAYLFIILLWTEDKSAITPFMLKNYCQWGLPCFDDHFTWHVPMNKSSFSRKKNIIQLLVYYTNSGEITRITNCHGIQDQLQELSSASFCSSCHPRKPHLQLLEFSYPTFDTANQADFSFSPGSGIANGSLQITPSTGNISGRSGRVCYLRETLNLWNSNMTAPASFFTEFVLNIQPQNGTVGEGMAFILTNNPALPSDSSGQWLGITNNQTDGATKNRVVAVEFDTRKSFKDDPDGNHVGIDINSINSTYWYPNRVRTAAMLRIQAVQKGHTFEYFWPLDLSRHLLLENLTLSFAASTGDFAVLNQIKSWNFSTPGADSNSKLGHRRKLTLVLALLALFLIALSSSLVFFVWRRMTGLRRPSYRNLEKMIDAHGPVRFKLRELRSATANFSPALLDNGAELDPAQVERAVRLALACCHPNPRERPSMRTAVQVLIGGAKAPEPPIHKPAFVWPPRGDEAPEIELLDVGLLFTGGQTTYCSLSCSSFTGR</sequence>
<dbReference type="PANTHER" id="PTHR32401">
    <property type="entry name" value="CONCANAVALIN A-LIKE LECTIN FAMILY PROTEIN"/>
    <property type="match status" value="1"/>
</dbReference>
<dbReference type="GO" id="GO:0030246">
    <property type="term" value="F:carbohydrate binding"/>
    <property type="evidence" value="ECO:0007669"/>
    <property type="project" value="UniProtKB-KW"/>
</dbReference>
<dbReference type="EMBL" id="CAJGYO010000616">
    <property type="protein sequence ID" value="CAD6342849.1"/>
    <property type="molecule type" value="Genomic_DNA"/>
</dbReference>
<accession>A0A811SJ79</accession>
<dbReference type="SUPFAM" id="SSF49899">
    <property type="entry name" value="Concanavalin A-like lectins/glucanases"/>
    <property type="match status" value="1"/>
</dbReference>
<name>A0A811SJ79_9POAL</name>
<protein>
    <recommendedName>
        <fullName evidence="4">Legume lectin domain-containing protein</fullName>
    </recommendedName>
</protein>
<dbReference type="AlphaFoldDB" id="A0A811SJ79"/>
<dbReference type="InterPro" id="IPR007750">
    <property type="entry name" value="DUF674"/>
</dbReference>
<keyword evidence="2" id="KW-0430">Lectin</keyword>
<dbReference type="InterPro" id="IPR013320">
    <property type="entry name" value="ConA-like_dom_sf"/>
</dbReference>
<organism evidence="5 6">
    <name type="scientific">Miscanthus lutarioriparius</name>
    <dbReference type="NCBI Taxonomy" id="422564"/>
    <lineage>
        <taxon>Eukaryota</taxon>
        <taxon>Viridiplantae</taxon>
        <taxon>Streptophyta</taxon>
        <taxon>Embryophyta</taxon>
        <taxon>Tracheophyta</taxon>
        <taxon>Spermatophyta</taxon>
        <taxon>Magnoliopsida</taxon>
        <taxon>Liliopsida</taxon>
        <taxon>Poales</taxon>
        <taxon>Poaceae</taxon>
        <taxon>PACMAD clade</taxon>
        <taxon>Panicoideae</taxon>
        <taxon>Andropogonodae</taxon>
        <taxon>Andropogoneae</taxon>
        <taxon>Saccharinae</taxon>
        <taxon>Miscanthus</taxon>
    </lineage>
</organism>
<dbReference type="InterPro" id="IPR050258">
    <property type="entry name" value="Leguminous_Lectin"/>
</dbReference>
<dbReference type="InterPro" id="IPR001220">
    <property type="entry name" value="Legume_lectin_dom"/>
</dbReference>
<dbReference type="OrthoDB" id="4062651at2759"/>
<dbReference type="Proteomes" id="UP000604825">
    <property type="component" value="Unassembled WGS sequence"/>
</dbReference>
<keyword evidence="6" id="KW-1185">Reference proteome</keyword>
<keyword evidence="3" id="KW-0472">Membrane</keyword>
<dbReference type="CDD" id="cd06899">
    <property type="entry name" value="lectin_legume_LecRK_Arcelin_ConA"/>
    <property type="match status" value="1"/>
</dbReference>
<feature type="domain" description="Legume lectin" evidence="4">
    <location>
        <begin position="373"/>
        <end position="591"/>
    </location>
</feature>
<evidence type="ECO:0000313" key="5">
    <source>
        <dbReference type="EMBL" id="CAD6342849.1"/>
    </source>
</evidence>